<dbReference type="EC" id="4.2.1.51" evidence="2"/>
<evidence type="ECO:0000313" key="12">
    <source>
        <dbReference type="Proteomes" id="UP001559623"/>
    </source>
</evidence>
<proteinExistence type="predicted"/>
<evidence type="ECO:0000256" key="2">
    <source>
        <dbReference type="ARBA" id="ARBA00013147"/>
    </source>
</evidence>
<gene>
    <name evidence="11" type="primary">pheA</name>
    <name evidence="11" type="ORF">QCO44_06365</name>
</gene>
<comment type="catalytic activity">
    <reaction evidence="8">
        <text>prephenate + H(+) = 3-phenylpyruvate + CO2 + H2O</text>
        <dbReference type="Rhea" id="RHEA:21648"/>
        <dbReference type="ChEBI" id="CHEBI:15377"/>
        <dbReference type="ChEBI" id="CHEBI:15378"/>
        <dbReference type="ChEBI" id="CHEBI:16526"/>
        <dbReference type="ChEBI" id="CHEBI:18005"/>
        <dbReference type="ChEBI" id="CHEBI:29934"/>
        <dbReference type="EC" id="4.2.1.51"/>
    </reaction>
</comment>
<dbReference type="PANTHER" id="PTHR21022">
    <property type="entry name" value="PREPHENATE DEHYDRATASE P PROTEIN"/>
    <property type="match status" value="1"/>
</dbReference>
<comment type="caution">
    <text evidence="11">The sequence shown here is derived from an EMBL/GenBank/DDBJ whole genome shotgun (WGS) entry which is preliminary data.</text>
</comment>
<dbReference type="Pfam" id="PF00800">
    <property type="entry name" value="PDT"/>
    <property type="match status" value="1"/>
</dbReference>
<dbReference type="InterPro" id="IPR008242">
    <property type="entry name" value="Chor_mutase/pphenate_deHydtase"/>
</dbReference>
<evidence type="ECO:0000256" key="8">
    <source>
        <dbReference type="ARBA" id="ARBA00047848"/>
    </source>
</evidence>
<evidence type="ECO:0000256" key="7">
    <source>
        <dbReference type="ARBA" id="ARBA00023239"/>
    </source>
</evidence>
<dbReference type="PROSITE" id="PS51671">
    <property type="entry name" value="ACT"/>
    <property type="match status" value="1"/>
</dbReference>
<evidence type="ECO:0000256" key="4">
    <source>
        <dbReference type="ARBA" id="ARBA00022605"/>
    </source>
</evidence>
<dbReference type="InterPro" id="IPR045865">
    <property type="entry name" value="ACT-like_dom_sf"/>
</dbReference>
<evidence type="ECO:0000256" key="1">
    <source>
        <dbReference type="ARBA" id="ARBA00004741"/>
    </source>
</evidence>
<dbReference type="SUPFAM" id="SSF53850">
    <property type="entry name" value="Periplasmic binding protein-like II"/>
    <property type="match status" value="1"/>
</dbReference>
<evidence type="ECO:0000256" key="6">
    <source>
        <dbReference type="ARBA" id="ARBA00023222"/>
    </source>
</evidence>
<reference evidence="11 12" key="1">
    <citation type="submission" date="2023-04" db="EMBL/GenBank/DDBJ databases">
        <title>Genome Sequence of Selenomonas sputigena ATCC 33150.</title>
        <authorList>
            <person name="Miller D.P."/>
            <person name="Anvari S."/>
            <person name="Polson S.W."/>
            <person name="Macdonald M."/>
            <person name="Mcdowell J.V."/>
        </authorList>
    </citation>
    <scope>NUCLEOTIDE SEQUENCE [LARGE SCALE GENOMIC DNA]</scope>
    <source>
        <strain evidence="11 12">ATCC 33150</strain>
    </source>
</reference>
<dbReference type="PROSITE" id="PS51171">
    <property type="entry name" value="PREPHENATE_DEHYDR_3"/>
    <property type="match status" value="1"/>
</dbReference>
<evidence type="ECO:0000259" key="10">
    <source>
        <dbReference type="PROSITE" id="PS51671"/>
    </source>
</evidence>
<name>A0ABV3X4Z1_9FIRM</name>
<comment type="pathway">
    <text evidence="1">Amino-acid biosynthesis; L-phenylalanine biosynthesis; phenylpyruvate from prephenate: step 1/1.</text>
</comment>
<dbReference type="CDD" id="cd04905">
    <property type="entry name" value="ACT_CM-PDT"/>
    <property type="match status" value="1"/>
</dbReference>
<dbReference type="InterPro" id="IPR002912">
    <property type="entry name" value="ACT_dom"/>
</dbReference>
<dbReference type="PANTHER" id="PTHR21022:SF19">
    <property type="entry name" value="PREPHENATE DEHYDRATASE-RELATED"/>
    <property type="match status" value="1"/>
</dbReference>
<evidence type="ECO:0000259" key="9">
    <source>
        <dbReference type="PROSITE" id="PS51171"/>
    </source>
</evidence>
<feature type="domain" description="ACT" evidence="10">
    <location>
        <begin position="207"/>
        <end position="284"/>
    </location>
</feature>
<dbReference type="SUPFAM" id="SSF55021">
    <property type="entry name" value="ACT-like"/>
    <property type="match status" value="1"/>
</dbReference>
<evidence type="ECO:0000256" key="3">
    <source>
        <dbReference type="ARBA" id="ARBA00021872"/>
    </source>
</evidence>
<keyword evidence="5" id="KW-0057">Aromatic amino acid biosynthesis</keyword>
<keyword evidence="12" id="KW-1185">Reference proteome</keyword>
<dbReference type="NCBIfam" id="NF008865">
    <property type="entry name" value="PRK11898.1"/>
    <property type="match status" value="1"/>
</dbReference>
<dbReference type="RefSeq" id="WP_368846990.1">
    <property type="nucleotide sequence ID" value="NZ_CP194411.1"/>
</dbReference>
<dbReference type="EMBL" id="JARVLH010000003">
    <property type="protein sequence ID" value="MEX5285264.1"/>
    <property type="molecule type" value="Genomic_DNA"/>
</dbReference>
<dbReference type="GO" id="GO:0004664">
    <property type="term" value="F:prephenate dehydratase activity"/>
    <property type="evidence" value="ECO:0007669"/>
    <property type="project" value="UniProtKB-EC"/>
</dbReference>
<dbReference type="Gene3D" id="3.40.190.10">
    <property type="entry name" value="Periplasmic binding protein-like II"/>
    <property type="match status" value="2"/>
</dbReference>
<keyword evidence="6" id="KW-0584">Phenylalanine biosynthesis</keyword>
<sequence>MKRMGFLGPLGTHSEAAALYLNGLLDEPREIRAFPAIFQALSAVEEGQAESALVPVENSLEGSVNITLDTLAHSDVFSLTLELIWGVRNELMAKYPKARIRRVISHAQPLSQCRSYLKAHCPEAQLVAVSSTAEAARQVAKSRPEDGAAAICTARAGEIYGLLTVDEDIQDTLTNCTRFFLVEREGECPPQLRFLEAHAPVPQKILVICQIDGKRAGSLCEVLQEFASRSVNMVRIESRPARTELGVYIFFFEIEAVERASLAAAIEAVREKSIWLRTLGPFPVLTAANVRAPGAAVRDAPAG</sequence>
<protein>
    <recommendedName>
        <fullName evidence="3">Prephenate dehydratase</fullName>
        <ecNumber evidence="2">4.2.1.51</ecNumber>
    </recommendedName>
</protein>
<evidence type="ECO:0000256" key="5">
    <source>
        <dbReference type="ARBA" id="ARBA00023141"/>
    </source>
</evidence>
<organism evidence="11 12">
    <name type="scientific">Selenomonas sputigena</name>
    <dbReference type="NCBI Taxonomy" id="69823"/>
    <lineage>
        <taxon>Bacteria</taxon>
        <taxon>Bacillati</taxon>
        <taxon>Bacillota</taxon>
        <taxon>Negativicutes</taxon>
        <taxon>Selenomonadales</taxon>
        <taxon>Selenomonadaceae</taxon>
        <taxon>Selenomonas</taxon>
    </lineage>
</organism>
<dbReference type="CDD" id="cd13633">
    <property type="entry name" value="PBP2_Sa-PDT_like"/>
    <property type="match status" value="1"/>
</dbReference>
<keyword evidence="7 11" id="KW-0456">Lyase</keyword>
<keyword evidence="4" id="KW-0028">Amino-acid biosynthesis</keyword>
<dbReference type="Proteomes" id="UP001559623">
    <property type="component" value="Unassembled WGS sequence"/>
</dbReference>
<dbReference type="InterPro" id="IPR001086">
    <property type="entry name" value="Preph_deHydtase"/>
</dbReference>
<evidence type="ECO:0000313" key="11">
    <source>
        <dbReference type="EMBL" id="MEX5285264.1"/>
    </source>
</evidence>
<dbReference type="Gene3D" id="3.30.70.260">
    <property type="match status" value="1"/>
</dbReference>
<dbReference type="PIRSF" id="PIRSF001500">
    <property type="entry name" value="Chor_mut_pdt_Ppr"/>
    <property type="match status" value="1"/>
</dbReference>
<accession>A0ABV3X4Z1</accession>
<feature type="domain" description="Prephenate dehydratase" evidence="9">
    <location>
        <begin position="3"/>
        <end position="184"/>
    </location>
</feature>